<feature type="region of interest" description="Disordered" evidence="1">
    <location>
        <begin position="321"/>
        <end position="352"/>
    </location>
</feature>
<organism evidence="4 5">
    <name type="scientific">Hermetia illucens</name>
    <name type="common">Black soldier fly</name>
    <dbReference type="NCBI Taxonomy" id="343691"/>
    <lineage>
        <taxon>Eukaryota</taxon>
        <taxon>Metazoa</taxon>
        <taxon>Ecdysozoa</taxon>
        <taxon>Arthropoda</taxon>
        <taxon>Hexapoda</taxon>
        <taxon>Insecta</taxon>
        <taxon>Pterygota</taxon>
        <taxon>Neoptera</taxon>
        <taxon>Endopterygota</taxon>
        <taxon>Diptera</taxon>
        <taxon>Brachycera</taxon>
        <taxon>Stratiomyomorpha</taxon>
        <taxon>Stratiomyidae</taxon>
        <taxon>Hermetiinae</taxon>
        <taxon>Hermetia</taxon>
    </lineage>
</organism>
<dbReference type="Gene3D" id="2.30.29.30">
    <property type="entry name" value="Pleckstrin-homology domain (PH domain)/Phosphotyrosine-binding domain (PTB)"/>
    <property type="match status" value="2"/>
</dbReference>
<dbReference type="Pfam" id="PF00169">
    <property type="entry name" value="PH"/>
    <property type="match status" value="1"/>
</dbReference>
<dbReference type="FunCoup" id="A0A7R8Z2X4">
    <property type="interactions" value="293"/>
</dbReference>
<dbReference type="SMART" id="SM01244">
    <property type="entry name" value="IRS"/>
    <property type="match status" value="1"/>
</dbReference>
<gene>
    <name evidence="4" type="ORF">HERILL_LOCUS13784</name>
</gene>
<sequence>MDVEIPVLSGNLNVPSQTGFSLNRMKKKSGQRYCLLFKSSRHGIERLEICESKDDKNPKIITLEDCVKITQEPAPANSIQIVKKTGTLTLNALNEEDLKEWITALQSVAFRDKGGGTLNRNTVIEEHNDLYCSSFGDGLFSIKLIPSETTIRCNLEPKTYILHLTATELQLKSSEDLSIIVAKWPYRYIRKYGYRNGNFTFEAGRKCDTGEGEFMLDHTNPREIFRCMSSKMKSMKKLISGESLNSLDCGENQLCAALSMEAGSRSPLPPSPNPLTHNDLDSTSASLNQSCSSIREFLSSNDSLNNVSSSSSVSLPIVKHIPAKPPRKDLKPLQQQSNDKSQKYEPVSITSDSSKSLGSVVVLNTPQNSSKSTVDPNLIANACTNKPPNLPNRNDKSKKLNGSADYESIETITDAWKTLGISEVKHTEHINPDDDLKEFAWQRTQSQRGETSHNITLIDENDANQYDRLDFMPPNSKGTSNQYKSIVRIAQPEYKKQNSAPPVPNDYELIENPDMQPCRLADDSYLGYGVLRKSSIPGPQVPTNTIVTTTTTKSISTTMITEDLPLDHRSYNGLKYAIVSRPKRV</sequence>
<dbReference type="InterPro" id="IPR002404">
    <property type="entry name" value="IRS_PTB"/>
</dbReference>
<dbReference type="SMART" id="SM00310">
    <property type="entry name" value="PTBI"/>
    <property type="match status" value="1"/>
</dbReference>
<dbReference type="GO" id="GO:0005737">
    <property type="term" value="C:cytoplasm"/>
    <property type="evidence" value="ECO:0007669"/>
    <property type="project" value="TreeGrafter"/>
</dbReference>
<dbReference type="InterPro" id="IPR001849">
    <property type="entry name" value="PH_domain"/>
</dbReference>
<dbReference type="SUPFAM" id="SSF50729">
    <property type="entry name" value="PH domain-like"/>
    <property type="match status" value="2"/>
</dbReference>
<keyword evidence="5" id="KW-1185">Reference proteome</keyword>
<protein>
    <recommendedName>
        <fullName evidence="6">Insulin receptor substrate 1</fullName>
    </recommendedName>
</protein>
<evidence type="ECO:0000256" key="1">
    <source>
        <dbReference type="SAM" id="MobiDB-lite"/>
    </source>
</evidence>
<proteinExistence type="predicted"/>
<dbReference type="GO" id="GO:0043410">
    <property type="term" value="P:positive regulation of MAPK cascade"/>
    <property type="evidence" value="ECO:0007669"/>
    <property type="project" value="TreeGrafter"/>
</dbReference>
<feature type="domain" description="PH" evidence="2">
    <location>
        <begin position="5"/>
        <end position="110"/>
    </location>
</feature>
<evidence type="ECO:0000313" key="5">
    <source>
        <dbReference type="Proteomes" id="UP000594454"/>
    </source>
</evidence>
<dbReference type="OrthoDB" id="6243387at2759"/>
<dbReference type="AlphaFoldDB" id="A0A7R8Z2X4"/>
<feature type="domain" description="IRS-type PTB" evidence="3">
    <location>
        <begin position="136"/>
        <end position="242"/>
    </location>
</feature>
<dbReference type="Proteomes" id="UP000594454">
    <property type="component" value="Chromosome 5"/>
</dbReference>
<evidence type="ECO:0008006" key="6">
    <source>
        <dbReference type="Google" id="ProtNLM"/>
    </source>
</evidence>
<dbReference type="InterPro" id="IPR011993">
    <property type="entry name" value="PH-like_dom_sf"/>
</dbReference>
<dbReference type="PANTHER" id="PTHR21258:SF62">
    <property type="entry name" value="INSULIN RECEPTOR SUBSTRATE 1"/>
    <property type="match status" value="1"/>
</dbReference>
<dbReference type="PROSITE" id="PS50003">
    <property type="entry name" value="PH_DOMAIN"/>
    <property type="match status" value="1"/>
</dbReference>
<dbReference type="PANTHER" id="PTHR21258">
    <property type="entry name" value="DOCKING PROTEIN RELATED"/>
    <property type="match status" value="1"/>
</dbReference>
<dbReference type="InterPro" id="IPR050996">
    <property type="entry name" value="Docking_Protein_DOK"/>
</dbReference>
<feature type="region of interest" description="Disordered" evidence="1">
    <location>
        <begin position="382"/>
        <end position="401"/>
    </location>
</feature>
<name>A0A7R8Z2X4_HERIL</name>
<evidence type="ECO:0000259" key="3">
    <source>
        <dbReference type="PROSITE" id="PS51064"/>
    </source>
</evidence>
<dbReference type="CDD" id="cd00821">
    <property type="entry name" value="PH"/>
    <property type="match status" value="1"/>
</dbReference>
<reference evidence="4 5" key="1">
    <citation type="submission" date="2020-11" db="EMBL/GenBank/DDBJ databases">
        <authorList>
            <person name="Wallbank WR R."/>
            <person name="Pardo Diaz C."/>
            <person name="Kozak K."/>
            <person name="Martin S."/>
            <person name="Jiggins C."/>
            <person name="Moest M."/>
            <person name="Warren A I."/>
            <person name="Generalovic N T."/>
            <person name="Byers J.R.P. K."/>
            <person name="Montejo-Kovacevich G."/>
            <person name="Yen C E."/>
        </authorList>
    </citation>
    <scope>NUCLEOTIDE SEQUENCE [LARGE SCALE GENOMIC DNA]</scope>
</reference>
<accession>A0A7R8Z2X4</accession>
<evidence type="ECO:0000313" key="4">
    <source>
        <dbReference type="EMBL" id="CAD7091367.1"/>
    </source>
</evidence>
<dbReference type="EMBL" id="LR899013">
    <property type="protein sequence ID" value="CAD7091367.1"/>
    <property type="molecule type" value="Genomic_DNA"/>
</dbReference>
<dbReference type="PROSITE" id="PS51064">
    <property type="entry name" value="IRS_PTB"/>
    <property type="match status" value="1"/>
</dbReference>
<evidence type="ECO:0000259" key="2">
    <source>
        <dbReference type="PROSITE" id="PS50003"/>
    </source>
</evidence>
<dbReference type="Pfam" id="PF02174">
    <property type="entry name" value="IRS"/>
    <property type="match status" value="1"/>
</dbReference>
<dbReference type="InParanoid" id="A0A7R8Z2X4"/>
<dbReference type="GO" id="GO:0007169">
    <property type="term" value="P:cell surface receptor protein tyrosine kinase signaling pathway"/>
    <property type="evidence" value="ECO:0007669"/>
    <property type="project" value="TreeGrafter"/>
</dbReference>
<dbReference type="SMART" id="SM00233">
    <property type="entry name" value="PH"/>
    <property type="match status" value="1"/>
</dbReference>
<dbReference type="OMA" id="MCESKED"/>
<dbReference type="GO" id="GO:0007265">
    <property type="term" value="P:Ras protein signal transduction"/>
    <property type="evidence" value="ECO:0007669"/>
    <property type="project" value="TreeGrafter"/>
</dbReference>
<feature type="region of interest" description="Disordered" evidence="1">
    <location>
        <begin position="262"/>
        <end position="286"/>
    </location>
</feature>